<evidence type="ECO:0000313" key="1">
    <source>
        <dbReference type="EMBL" id="EZG43483.1"/>
    </source>
</evidence>
<comment type="caution">
    <text evidence="1">The sequence shown here is derived from an EMBL/GenBank/DDBJ whole genome shotgun (WGS) entry which is preliminary data.</text>
</comment>
<name>A0A023AYH3_GRENI</name>
<protein>
    <submittedName>
        <fullName evidence="1">Uncharacterized protein</fullName>
    </submittedName>
</protein>
<dbReference type="AlphaFoldDB" id="A0A023AYH3"/>
<organism evidence="1 2">
    <name type="scientific">Gregarina niphandrodes</name>
    <name type="common">Septate eugregarine</name>
    <dbReference type="NCBI Taxonomy" id="110365"/>
    <lineage>
        <taxon>Eukaryota</taxon>
        <taxon>Sar</taxon>
        <taxon>Alveolata</taxon>
        <taxon>Apicomplexa</taxon>
        <taxon>Conoidasida</taxon>
        <taxon>Gregarinasina</taxon>
        <taxon>Eugregarinorida</taxon>
        <taxon>Gregarinidae</taxon>
        <taxon>Gregarina</taxon>
    </lineage>
</organism>
<gene>
    <name evidence="1" type="ORF">GNI_170100</name>
</gene>
<dbReference type="VEuPathDB" id="CryptoDB:GNI_170100"/>
<proteinExistence type="predicted"/>
<sequence length="217" mass="24321">MDGQWPVSEVLTGAWGYNVDRMLKAVQDEADKQGVICTPFPWQCTWKPSTPSGRRPDGFLELSQEEAAAIVQAEMDEHMKYWRVVNLGDLVKSYRVSPQIIHQLQTQAETLIEEAILVEKATDRAGHAKRLAPNEPRDLTELNKPSNDGWYIGSYSQVYVVLEFNEDGTASGLRVAMVPMCLNAKSAEEAERRQTRFWGKVCMDAGCADARKLSVSV</sequence>
<dbReference type="RefSeq" id="XP_011133282.1">
    <property type="nucleotide sequence ID" value="XM_011134980.1"/>
</dbReference>
<dbReference type="GeneID" id="22915825"/>
<dbReference type="Proteomes" id="UP000019763">
    <property type="component" value="Unassembled WGS sequence"/>
</dbReference>
<dbReference type="EMBL" id="AFNH02001274">
    <property type="protein sequence ID" value="EZG43483.1"/>
    <property type="molecule type" value="Genomic_DNA"/>
</dbReference>
<accession>A0A023AYH3</accession>
<evidence type="ECO:0000313" key="2">
    <source>
        <dbReference type="Proteomes" id="UP000019763"/>
    </source>
</evidence>
<reference evidence="1" key="1">
    <citation type="submission" date="2013-12" db="EMBL/GenBank/DDBJ databases">
        <authorList>
            <person name="Omoto C.K."/>
            <person name="Sibley D."/>
            <person name="Venepally P."/>
            <person name="Hadjithomas M."/>
            <person name="Karamycheva S."/>
            <person name="Brunk B."/>
            <person name="Roos D."/>
            <person name="Caler E."/>
            <person name="Lorenzi H."/>
        </authorList>
    </citation>
    <scope>NUCLEOTIDE SEQUENCE</scope>
</reference>
<keyword evidence="2" id="KW-1185">Reference proteome</keyword>